<organism evidence="2 3">
    <name type="scientific">Fusarium napiforme</name>
    <dbReference type="NCBI Taxonomy" id="42672"/>
    <lineage>
        <taxon>Eukaryota</taxon>
        <taxon>Fungi</taxon>
        <taxon>Dikarya</taxon>
        <taxon>Ascomycota</taxon>
        <taxon>Pezizomycotina</taxon>
        <taxon>Sordariomycetes</taxon>
        <taxon>Hypocreomycetidae</taxon>
        <taxon>Hypocreales</taxon>
        <taxon>Nectriaceae</taxon>
        <taxon>Fusarium</taxon>
        <taxon>Fusarium fujikuroi species complex</taxon>
    </lineage>
</organism>
<name>A0A8H5I2M9_9HYPO</name>
<reference evidence="2 3" key="1">
    <citation type="submission" date="2020-05" db="EMBL/GenBank/DDBJ databases">
        <title>Identification and distribution of gene clusters putatively required for synthesis of sphingolipid metabolism inhibitors in phylogenetically diverse species of the filamentous fungus Fusarium.</title>
        <authorList>
            <person name="Kim H.-S."/>
            <person name="Busman M."/>
            <person name="Brown D.W."/>
            <person name="Divon H."/>
            <person name="Uhlig S."/>
            <person name="Proctor R.H."/>
        </authorList>
    </citation>
    <scope>NUCLEOTIDE SEQUENCE [LARGE SCALE GENOMIC DNA]</scope>
    <source>
        <strain evidence="2 3">NRRL 25196</strain>
    </source>
</reference>
<dbReference type="EMBL" id="JAAOAO010001276">
    <property type="protein sequence ID" value="KAF5528808.1"/>
    <property type="molecule type" value="Genomic_DNA"/>
</dbReference>
<dbReference type="Proteomes" id="UP000574317">
    <property type="component" value="Unassembled WGS sequence"/>
</dbReference>
<evidence type="ECO:0000256" key="1">
    <source>
        <dbReference type="SAM" id="SignalP"/>
    </source>
</evidence>
<proteinExistence type="predicted"/>
<evidence type="ECO:0000313" key="3">
    <source>
        <dbReference type="Proteomes" id="UP000574317"/>
    </source>
</evidence>
<feature type="chain" id="PRO_5034286301" evidence="1">
    <location>
        <begin position="20"/>
        <end position="25"/>
    </location>
</feature>
<accession>A0A8H5I2M9</accession>
<feature type="non-terminal residue" evidence="2">
    <location>
        <position position="25"/>
    </location>
</feature>
<keyword evidence="1" id="KW-0732">Signal</keyword>
<evidence type="ECO:0000313" key="2">
    <source>
        <dbReference type="EMBL" id="KAF5528808.1"/>
    </source>
</evidence>
<protein>
    <submittedName>
        <fullName evidence="2">Uncharacterized protein</fullName>
    </submittedName>
</protein>
<keyword evidence="3" id="KW-1185">Reference proteome</keyword>
<feature type="signal peptide" evidence="1">
    <location>
        <begin position="1"/>
        <end position="19"/>
    </location>
</feature>
<gene>
    <name evidence="2" type="ORF">FNAPI_14094</name>
</gene>
<dbReference type="AlphaFoldDB" id="A0A8H5I2M9"/>
<comment type="caution">
    <text evidence="2">The sequence shown here is derived from an EMBL/GenBank/DDBJ whole genome shotgun (WGS) entry which is preliminary data.</text>
</comment>
<sequence length="25" mass="2512">MKFTASILTVLALATGALATPPAPR</sequence>